<dbReference type="Proteomes" id="UP000799753">
    <property type="component" value="Unassembled WGS sequence"/>
</dbReference>
<dbReference type="AlphaFoldDB" id="A0A6A6RQ80"/>
<accession>A0A6A6RQ80</accession>
<reference evidence="1" key="1">
    <citation type="journal article" date="2020" name="Stud. Mycol.">
        <title>101 Dothideomycetes genomes: a test case for predicting lifestyles and emergence of pathogens.</title>
        <authorList>
            <person name="Haridas S."/>
            <person name="Albert R."/>
            <person name="Binder M."/>
            <person name="Bloem J."/>
            <person name="Labutti K."/>
            <person name="Salamov A."/>
            <person name="Andreopoulos B."/>
            <person name="Baker S."/>
            <person name="Barry K."/>
            <person name="Bills G."/>
            <person name="Bluhm B."/>
            <person name="Cannon C."/>
            <person name="Castanera R."/>
            <person name="Culley D."/>
            <person name="Daum C."/>
            <person name="Ezra D."/>
            <person name="Gonzalez J."/>
            <person name="Henrissat B."/>
            <person name="Kuo A."/>
            <person name="Liang C."/>
            <person name="Lipzen A."/>
            <person name="Lutzoni F."/>
            <person name="Magnuson J."/>
            <person name="Mondo S."/>
            <person name="Nolan M."/>
            <person name="Ohm R."/>
            <person name="Pangilinan J."/>
            <person name="Park H.-J."/>
            <person name="Ramirez L."/>
            <person name="Alfaro M."/>
            <person name="Sun H."/>
            <person name="Tritt A."/>
            <person name="Yoshinaga Y."/>
            <person name="Zwiers L.-H."/>
            <person name="Turgeon B."/>
            <person name="Goodwin S."/>
            <person name="Spatafora J."/>
            <person name="Crous P."/>
            <person name="Grigoriev I."/>
        </authorList>
    </citation>
    <scope>NUCLEOTIDE SEQUENCE</scope>
    <source>
        <strain evidence="1">CBS 473.64</strain>
    </source>
</reference>
<proteinExistence type="predicted"/>
<keyword evidence="2" id="KW-1185">Reference proteome</keyword>
<gene>
    <name evidence="1" type="ORF">P280DRAFT_520883</name>
</gene>
<protein>
    <submittedName>
        <fullName evidence="1">Uncharacterized protein</fullName>
    </submittedName>
</protein>
<dbReference type="EMBL" id="MU006792">
    <property type="protein sequence ID" value="KAF2637749.1"/>
    <property type="molecule type" value="Genomic_DNA"/>
</dbReference>
<sequence length="179" mass="20802">MPDMAVFQETPSTREFLDLREIETNLIYMAADHRLKFIDLSTEKREILAAIAHDTMWVEPTPDREIRIHAMKANITKVDGEIFNVAAIIRHIAHDLVIFTIAREKLQQQFKTCVIGALNANRRLTDDEKTAVMNFVVGREYWYPLSAFQGFELVRRSLHRPTEIRAHMAPVSVFFDVEF</sequence>
<organism evidence="1 2">
    <name type="scientific">Massarina eburnea CBS 473.64</name>
    <dbReference type="NCBI Taxonomy" id="1395130"/>
    <lineage>
        <taxon>Eukaryota</taxon>
        <taxon>Fungi</taxon>
        <taxon>Dikarya</taxon>
        <taxon>Ascomycota</taxon>
        <taxon>Pezizomycotina</taxon>
        <taxon>Dothideomycetes</taxon>
        <taxon>Pleosporomycetidae</taxon>
        <taxon>Pleosporales</taxon>
        <taxon>Massarineae</taxon>
        <taxon>Massarinaceae</taxon>
        <taxon>Massarina</taxon>
    </lineage>
</organism>
<evidence type="ECO:0000313" key="2">
    <source>
        <dbReference type="Proteomes" id="UP000799753"/>
    </source>
</evidence>
<evidence type="ECO:0000313" key="1">
    <source>
        <dbReference type="EMBL" id="KAF2637749.1"/>
    </source>
</evidence>
<name>A0A6A6RQ80_9PLEO</name>